<proteinExistence type="predicted"/>
<evidence type="ECO:0000313" key="1">
    <source>
        <dbReference type="EMBL" id="EKD44735.1"/>
    </source>
</evidence>
<name>K1YP79_9BACT</name>
<gene>
    <name evidence="1" type="ORF">ACD_71C00025G0001</name>
</gene>
<sequence length="66" mass="6903">MRNKTSALGAKKYIGVLGGIIFFGFVSTSFAADVVIRWVNLGECKSYSDGCNTCSVGDNGVAACTM</sequence>
<reference evidence="1" key="1">
    <citation type="journal article" date="2012" name="Science">
        <title>Fermentation, hydrogen, and sulfur metabolism in multiple uncultivated bacterial phyla.</title>
        <authorList>
            <person name="Wrighton K.C."/>
            <person name="Thomas B.C."/>
            <person name="Sharon I."/>
            <person name="Miller C.S."/>
            <person name="Castelle C.J."/>
            <person name="VerBerkmoes N.C."/>
            <person name="Wilkins M.J."/>
            <person name="Hettich R.L."/>
            <person name="Lipton M.S."/>
            <person name="Williams K.H."/>
            <person name="Long P.E."/>
            <person name="Banfield J.F."/>
        </authorList>
    </citation>
    <scope>NUCLEOTIDE SEQUENCE [LARGE SCALE GENOMIC DNA]</scope>
</reference>
<comment type="caution">
    <text evidence="1">The sequence shown here is derived from an EMBL/GenBank/DDBJ whole genome shotgun (WGS) entry which is preliminary data.</text>
</comment>
<feature type="non-terminal residue" evidence="1">
    <location>
        <position position="66"/>
    </location>
</feature>
<dbReference type="EMBL" id="AMFJ01028756">
    <property type="protein sequence ID" value="EKD44735.1"/>
    <property type="molecule type" value="Genomic_DNA"/>
</dbReference>
<protein>
    <submittedName>
        <fullName evidence="1">Uncharacterized protein</fullName>
    </submittedName>
</protein>
<accession>K1YP79</accession>
<dbReference type="AlphaFoldDB" id="K1YP79"/>
<organism evidence="1">
    <name type="scientific">uncultured bacterium</name>
    <name type="common">gcode 4</name>
    <dbReference type="NCBI Taxonomy" id="1234023"/>
    <lineage>
        <taxon>Bacteria</taxon>
        <taxon>environmental samples</taxon>
    </lineage>
</organism>